<reference evidence="2" key="1">
    <citation type="journal article" date="2016" name="Sci. Rep.">
        <title>Molecular characterization of firefly nuptial gifts: a multi-omics approach sheds light on postcopulatory sexual selection.</title>
        <authorList>
            <person name="Al-Wathiqui N."/>
            <person name="Fallon T.R."/>
            <person name="South A."/>
            <person name="Weng J.K."/>
            <person name="Lewis S.M."/>
        </authorList>
    </citation>
    <scope>NUCLEOTIDE SEQUENCE</scope>
</reference>
<feature type="compositionally biased region" description="Polar residues" evidence="1">
    <location>
        <begin position="175"/>
        <end position="188"/>
    </location>
</feature>
<evidence type="ECO:0000313" key="2">
    <source>
        <dbReference type="EMBL" id="JAV74510.1"/>
    </source>
</evidence>
<feature type="compositionally biased region" description="Basic residues" evidence="1">
    <location>
        <begin position="193"/>
        <end position="209"/>
    </location>
</feature>
<feature type="region of interest" description="Disordered" evidence="1">
    <location>
        <begin position="165"/>
        <end position="218"/>
    </location>
</feature>
<protein>
    <submittedName>
        <fullName evidence="2">Uncharacterized protein</fullName>
    </submittedName>
</protein>
<organism evidence="2">
    <name type="scientific">Photinus pyralis</name>
    <name type="common">Common eastern firefly</name>
    <name type="synonym">Lampyris pyralis</name>
    <dbReference type="NCBI Taxonomy" id="7054"/>
    <lineage>
        <taxon>Eukaryota</taxon>
        <taxon>Metazoa</taxon>
        <taxon>Ecdysozoa</taxon>
        <taxon>Arthropoda</taxon>
        <taxon>Hexapoda</taxon>
        <taxon>Insecta</taxon>
        <taxon>Pterygota</taxon>
        <taxon>Neoptera</taxon>
        <taxon>Endopterygota</taxon>
        <taxon>Coleoptera</taxon>
        <taxon>Polyphaga</taxon>
        <taxon>Elateriformia</taxon>
        <taxon>Elateroidea</taxon>
        <taxon>Lampyridae</taxon>
        <taxon>Lampyrinae</taxon>
        <taxon>Photinus</taxon>
    </lineage>
</organism>
<proteinExistence type="predicted"/>
<dbReference type="AlphaFoldDB" id="A0A1Y1LQB2"/>
<name>A0A1Y1LQB2_PHOPY</name>
<sequence length="278" mass="31703">MSNNMQKSPHLPRFHSSLVYQKPTQLHSLEVLRNVCPYFEDKCDFEIRRDKTDGTTKGTSACDIWPLSAVLERKNESVQTWNARYESDLFFHDLNEVEDYGAETRDFIISRLETPPAKISCLVSHNRCTDATSSGINSHQTVMRDLEEPQGTDCSKAKSPEISTIDGVSELKPSTMHSRNNSIDNCLTCSRPHSPKVSRRSKLPVKKRSASVDSSSRQTQVKDVKTKISHLSGTRWFNDCQNLSFTKKMTSYSFHEHNIKKQKRQCSCNNTIFGYSVK</sequence>
<evidence type="ECO:0000256" key="1">
    <source>
        <dbReference type="SAM" id="MobiDB-lite"/>
    </source>
</evidence>
<dbReference type="EMBL" id="GEZM01052419">
    <property type="protein sequence ID" value="JAV74510.1"/>
    <property type="molecule type" value="Transcribed_RNA"/>
</dbReference>
<accession>A0A1Y1LQB2</accession>